<dbReference type="AlphaFoldDB" id="A0A7X2XY54"/>
<proteinExistence type="predicted"/>
<dbReference type="NCBIfam" id="NF033550">
    <property type="entry name" value="transpos_ISL3"/>
    <property type="match status" value="1"/>
</dbReference>
<feature type="domain" description="Transposase IS204/IS1001/IS1096/IS1165 DDE" evidence="1">
    <location>
        <begin position="160"/>
        <end position="374"/>
    </location>
</feature>
<comment type="caution">
    <text evidence="2">The sequence shown here is derived from an EMBL/GenBank/DDBJ whole genome shotgun (WGS) entry which is preliminary data.</text>
</comment>
<evidence type="ECO:0000313" key="3">
    <source>
        <dbReference type="Proteomes" id="UP000466388"/>
    </source>
</evidence>
<dbReference type="EMBL" id="WNJO01000007">
    <property type="protein sequence ID" value="MTV82491.1"/>
    <property type="molecule type" value="Genomic_DNA"/>
</dbReference>
<dbReference type="Pfam" id="PF01610">
    <property type="entry name" value="DDE_Tnp_ISL3"/>
    <property type="match status" value="1"/>
</dbReference>
<evidence type="ECO:0000313" key="2">
    <source>
        <dbReference type="EMBL" id="MTV82491.1"/>
    </source>
</evidence>
<dbReference type="PANTHER" id="PTHR33498:SF1">
    <property type="entry name" value="TRANSPOSASE FOR INSERTION SEQUENCE ELEMENT IS1557"/>
    <property type="match status" value="1"/>
</dbReference>
<name>A0A7X2XY54_9LACO</name>
<dbReference type="InterPro" id="IPR002560">
    <property type="entry name" value="Transposase_DDE"/>
</dbReference>
<evidence type="ECO:0000259" key="1">
    <source>
        <dbReference type="Pfam" id="PF01610"/>
    </source>
</evidence>
<protein>
    <submittedName>
        <fullName evidence="2">ISL3 family transposase</fullName>
    </submittedName>
</protein>
<reference evidence="2 3" key="1">
    <citation type="submission" date="2019-11" db="EMBL/GenBank/DDBJ databases">
        <title>Lactobacillus sp. nov. CRM56-3, isolated from fermented tea leaves.</title>
        <authorList>
            <person name="Phuengjayaem S."/>
            <person name="Tanasupawat S."/>
        </authorList>
    </citation>
    <scope>NUCLEOTIDE SEQUENCE [LARGE SCALE GENOMIC DNA]</scope>
    <source>
        <strain evidence="2 3">CRM56-3</strain>
    </source>
</reference>
<dbReference type="InterPro" id="IPR047951">
    <property type="entry name" value="Transpos_ISL3"/>
</dbReference>
<keyword evidence="3" id="KW-1185">Reference proteome</keyword>
<dbReference type="PANTHER" id="PTHR33498">
    <property type="entry name" value="TRANSPOSASE FOR INSERTION SEQUENCE ELEMENT IS1557"/>
    <property type="match status" value="1"/>
</dbReference>
<dbReference type="Proteomes" id="UP000466388">
    <property type="component" value="Unassembled WGS sequence"/>
</dbReference>
<gene>
    <name evidence="2" type="ORF">GM612_07490</name>
</gene>
<accession>A0A7X2XY54</accession>
<sequence length="381" mass="44141">MSNIIRTLLGIEDPHIKKLKIMNPVVVKGPLEITGDLDYQPKKCEHCGRKNKKSVIKYGWRDTKVIMPPCMERRGDFTLSRHNFYCKKCGHTFLAQTPFVQKSHTISMKSRLLCLDKLTETVSMKHIASELGISSTSVMRCLRSYAKDIKPHLNYLPAAICMDEIKTTKSSKGKMSFVFMDAMTHELIDILDSRTLHSLERYFCRYTKAAREAVRVIVTDMNYTYPKLAQWVFPNAIVVMDRFHVVNSAVVGFNQTRIRIMKDYAPSNPKYKALKRYWQLLLKPNGHLNYKLWQHHTYLPGNRTENMLVDELLSFSPELDSAYRVLQSIMTAIATKDLELFDSTINDAFDYSEEMERHLKTLRINQNSINNALSTLIPMDR</sequence>
<organism evidence="2 3">
    <name type="scientific">Secundilactobacillus folii</name>
    <dbReference type="NCBI Taxonomy" id="2678357"/>
    <lineage>
        <taxon>Bacteria</taxon>
        <taxon>Bacillati</taxon>
        <taxon>Bacillota</taxon>
        <taxon>Bacilli</taxon>
        <taxon>Lactobacillales</taxon>
        <taxon>Lactobacillaceae</taxon>
        <taxon>Secundilactobacillus</taxon>
    </lineage>
</organism>